<accession>A0A7X6D6Z9</accession>
<dbReference type="InterPro" id="IPR050313">
    <property type="entry name" value="Carb_Metab_HTH_regulators"/>
</dbReference>
<name>A0A7X6D6Z9_9ENTE</name>
<evidence type="ECO:0000256" key="2">
    <source>
        <dbReference type="ARBA" id="ARBA00023125"/>
    </source>
</evidence>
<keyword evidence="3" id="KW-0804">Transcription</keyword>
<gene>
    <name evidence="5" type="ORF">HED35_02625</name>
</gene>
<dbReference type="InterPro" id="IPR014036">
    <property type="entry name" value="DeoR-like_C"/>
</dbReference>
<dbReference type="InterPro" id="IPR036390">
    <property type="entry name" value="WH_DNA-bd_sf"/>
</dbReference>
<organism evidence="5 6">
    <name type="scientific">Vagococcus fluvialis</name>
    <dbReference type="NCBI Taxonomy" id="2738"/>
    <lineage>
        <taxon>Bacteria</taxon>
        <taxon>Bacillati</taxon>
        <taxon>Bacillota</taxon>
        <taxon>Bacilli</taxon>
        <taxon>Lactobacillales</taxon>
        <taxon>Enterococcaceae</taxon>
        <taxon>Vagococcus</taxon>
    </lineage>
</organism>
<dbReference type="Pfam" id="PF08220">
    <property type="entry name" value="HTH_DeoR"/>
    <property type="match status" value="1"/>
</dbReference>
<evidence type="ECO:0000313" key="5">
    <source>
        <dbReference type="EMBL" id="NKC66975.1"/>
    </source>
</evidence>
<dbReference type="PANTHER" id="PTHR30363">
    <property type="entry name" value="HTH-TYPE TRANSCRIPTIONAL REGULATOR SRLR-RELATED"/>
    <property type="match status" value="1"/>
</dbReference>
<dbReference type="SMART" id="SM01134">
    <property type="entry name" value="DeoRC"/>
    <property type="match status" value="1"/>
</dbReference>
<dbReference type="PRINTS" id="PR00037">
    <property type="entry name" value="HTHLACR"/>
</dbReference>
<evidence type="ECO:0000313" key="6">
    <source>
        <dbReference type="Proteomes" id="UP000521358"/>
    </source>
</evidence>
<evidence type="ECO:0000259" key="4">
    <source>
        <dbReference type="PROSITE" id="PS51000"/>
    </source>
</evidence>
<reference evidence="5 6" key="1">
    <citation type="submission" date="2020-03" db="EMBL/GenBank/DDBJ databases">
        <title>Bacterial samples isolated from urine from healthy bovine heifers (Gyr breed).</title>
        <authorList>
            <person name="Giannattasio-Ferraz S."/>
            <person name="Maskeri L."/>
            <person name="Penido A."/>
            <person name="Barbosa-Stancioli E.F."/>
            <person name="Putonti C."/>
        </authorList>
    </citation>
    <scope>NUCLEOTIDE SEQUENCE [LARGE SCALE GENOMIC DNA]</scope>
    <source>
        <strain evidence="5 6">UFMG-H7</strain>
    </source>
</reference>
<dbReference type="AlphaFoldDB" id="A0A7X6D6Z9"/>
<dbReference type="PANTHER" id="PTHR30363:SF60">
    <property type="entry name" value="HTH-TYPE TRANSCRIPTIONAL REGULATOR IOLR"/>
    <property type="match status" value="1"/>
</dbReference>
<evidence type="ECO:0000256" key="1">
    <source>
        <dbReference type="ARBA" id="ARBA00023015"/>
    </source>
</evidence>
<dbReference type="RefSeq" id="WP_167806257.1">
    <property type="nucleotide sequence ID" value="NZ_JAAVMB010000002.1"/>
</dbReference>
<keyword evidence="2" id="KW-0238">DNA-binding</keyword>
<dbReference type="GO" id="GO:0003700">
    <property type="term" value="F:DNA-binding transcription factor activity"/>
    <property type="evidence" value="ECO:0007669"/>
    <property type="project" value="InterPro"/>
</dbReference>
<sequence length="251" mass="28481">MKVQRIHRIEAYVRQKGAASIKELCAEFDVSKNTIRRDLKHLLETGDFEKVYGGIALKEDTLISFENRQVSQQSQKKLISKKAASLIDDGDLIFVDSGTTTKYLIDYVPKEYQLTVVTNNLDVINVCSERENIELIIVGSKFKSATRSFIEFNNHDIIKDLNIRKAFMAATGISIQNGLTNSDMLETMIKKSICQKSDLIYLLADESKFDRSTLITYSPLNHLDALVSGGEVPKKYKTYLKENDIDLHLAY</sequence>
<dbReference type="EMBL" id="JAAVMB010000002">
    <property type="protein sequence ID" value="NKC66975.1"/>
    <property type="molecule type" value="Genomic_DNA"/>
</dbReference>
<dbReference type="PROSITE" id="PS51000">
    <property type="entry name" value="HTH_DEOR_2"/>
    <property type="match status" value="1"/>
</dbReference>
<dbReference type="InterPro" id="IPR037171">
    <property type="entry name" value="NagB/RpiA_transferase-like"/>
</dbReference>
<dbReference type="Gene3D" id="3.40.50.1360">
    <property type="match status" value="1"/>
</dbReference>
<evidence type="ECO:0000256" key="3">
    <source>
        <dbReference type="ARBA" id="ARBA00023163"/>
    </source>
</evidence>
<dbReference type="Pfam" id="PF00455">
    <property type="entry name" value="DeoRC"/>
    <property type="match status" value="1"/>
</dbReference>
<dbReference type="InterPro" id="IPR001034">
    <property type="entry name" value="DeoR_HTH"/>
</dbReference>
<keyword evidence="1" id="KW-0805">Transcription regulation</keyword>
<dbReference type="InterPro" id="IPR036388">
    <property type="entry name" value="WH-like_DNA-bd_sf"/>
</dbReference>
<dbReference type="SMART" id="SM00420">
    <property type="entry name" value="HTH_DEOR"/>
    <property type="match status" value="1"/>
</dbReference>
<dbReference type="SUPFAM" id="SSF46785">
    <property type="entry name" value="Winged helix' DNA-binding domain"/>
    <property type="match status" value="1"/>
</dbReference>
<dbReference type="Gene3D" id="1.10.10.10">
    <property type="entry name" value="Winged helix-like DNA-binding domain superfamily/Winged helix DNA-binding domain"/>
    <property type="match status" value="1"/>
</dbReference>
<feature type="domain" description="HTH deoR-type" evidence="4">
    <location>
        <begin position="2"/>
        <end position="57"/>
    </location>
</feature>
<dbReference type="PROSITE" id="PS00894">
    <property type="entry name" value="HTH_DEOR_1"/>
    <property type="match status" value="1"/>
</dbReference>
<protein>
    <submittedName>
        <fullName evidence="5">DeoR/GlpR transcriptional regulator</fullName>
    </submittedName>
</protein>
<proteinExistence type="predicted"/>
<dbReference type="GO" id="GO:0003677">
    <property type="term" value="F:DNA binding"/>
    <property type="evidence" value="ECO:0007669"/>
    <property type="project" value="UniProtKB-KW"/>
</dbReference>
<dbReference type="Proteomes" id="UP000521358">
    <property type="component" value="Unassembled WGS sequence"/>
</dbReference>
<dbReference type="SUPFAM" id="SSF100950">
    <property type="entry name" value="NagB/RpiA/CoA transferase-like"/>
    <property type="match status" value="1"/>
</dbReference>
<comment type="caution">
    <text evidence="5">The sequence shown here is derived from an EMBL/GenBank/DDBJ whole genome shotgun (WGS) entry which is preliminary data.</text>
</comment>
<dbReference type="InterPro" id="IPR018356">
    <property type="entry name" value="Tscrpt_reg_HTH_DeoR_CS"/>
</dbReference>